<dbReference type="Gene3D" id="2.10.10.20">
    <property type="entry name" value="Carbohydrate-binding module superfamily 5/12"/>
    <property type="match status" value="2"/>
</dbReference>
<gene>
    <name evidence="6" type="ORF">A5802_000298</name>
</gene>
<evidence type="ECO:0000313" key="6">
    <source>
        <dbReference type="EMBL" id="OTP26583.1"/>
    </source>
</evidence>
<dbReference type="Pfam" id="PF13402">
    <property type="entry name" value="Peptidase_M60"/>
    <property type="match status" value="1"/>
</dbReference>
<feature type="domain" description="Fibronectin type-III" evidence="4">
    <location>
        <begin position="558"/>
        <end position="646"/>
    </location>
</feature>
<feature type="domain" description="Fibronectin type-III" evidence="4">
    <location>
        <begin position="464"/>
        <end position="552"/>
    </location>
</feature>
<keyword evidence="3" id="KW-0732">Signal</keyword>
<evidence type="ECO:0000313" key="7">
    <source>
        <dbReference type="Proteomes" id="UP000195024"/>
    </source>
</evidence>
<dbReference type="SMART" id="SM01276">
    <property type="entry name" value="M60-like"/>
    <property type="match status" value="1"/>
</dbReference>
<dbReference type="GO" id="GO:0030246">
    <property type="term" value="F:carbohydrate binding"/>
    <property type="evidence" value="ECO:0007669"/>
    <property type="project" value="InterPro"/>
</dbReference>
<dbReference type="Gene3D" id="2.60.120.1250">
    <property type="entry name" value="Peptidase M60, enhancin-like domain 1"/>
    <property type="match status" value="1"/>
</dbReference>
<dbReference type="SMART" id="SM00495">
    <property type="entry name" value="ChtBD3"/>
    <property type="match status" value="2"/>
</dbReference>
<dbReference type="InterPro" id="IPR036573">
    <property type="entry name" value="CBM_sf_5/12"/>
</dbReference>
<sequence length="739" mass="82832">MKKSLLFSAALLGMVMFSDVTTAEEVIHSGDNEKATTSAIVQNNQNISTKLELKQSENLNTYRSTILDNPYGPSTNQSTGIYKRANDVIEIYVDESTDQTQLPTYTVTTPALTNFSEGSANGTQLVKGRNVISGSQVGLIHIRNESGQTAQGKLSIEIKGGVTIPRFILGETTQQEWTKMIADNPTAVGYELVSDRVLVTGSNRTLQDAKDPETILNAHEKVITFHNQTSGLDGSSAVHRKPVGLFQHLRETIQSGYYMYAFYQHTAYSSTSDAMRAVLNPTTRGQWGIWHELGHTYQLSRMNWKDLTEVTVNIYSMRAEKGLGVRSRLESDNRYPTIFNYLNGTGQKQFDSQNVWTKLGMFWQLELAFGEDFYPNLHKMYRNEQRSLPTEQDKRQYFVVAASKISGQNLQPFFEKWGIQVTAESRIEMEKLPSLTKKIWEYRDEMTGEVGDIDGGTNNNDKEAPTIPTGLAANEVTSHSVNLAWNPSSDNTKVKGYNIYRNNVKVGTTDKPEYLDGNLKSNEVYVYQVSAYDEAGNESARTSFLTVVTRQEEKDDEAPSIPTGLTQGSVTTNTAQILWTAATDNLRVAGYNIYRDGVKINSVTGLNFTDTNLVINTSYTYQVSAYDGAGNESGKSQAVTIKTNEQNVIQDTWRSDQIYTAGDLVIYNGIQYRAKWWVRGERPDTSQAWEKVDKTQSEEWGANKAYSGGDQVVYKGKTYEAKWWNTNSNPETSSVWVLK</sequence>
<name>A0A242KXB4_ENTMU</name>
<keyword evidence="2" id="KW-0624">Polysaccharide degradation</keyword>
<dbReference type="CDD" id="cd12215">
    <property type="entry name" value="ChiC_BD"/>
    <property type="match status" value="2"/>
</dbReference>
<dbReference type="Proteomes" id="UP000195024">
    <property type="component" value="Unassembled WGS sequence"/>
</dbReference>
<keyword evidence="1" id="KW-0378">Hydrolase</keyword>
<feature type="signal peptide" evidence="3">
    <location>
        <begin position="1"/>
        <end position="23"/>
    </location>
</feature>
<feature type="domain" description="Peptidase M60" evidence="5">
    <location>
        <begin position="74"/>
        <end position="370"/>
    </location>
</feature>
<dbReference type="Gene3D" id="1.10.390.30">
    <property type="entry name" value="Peptidase M60, enhancin-like domain 3"/>
    <property type="match status" value="1"/>
</dbReference>
<dbReference type="EMBL" id="NGMS01000001">
    <property type="protein sequence ID" value="OTP26583.1"/>
    <property type="molecule type" value="Genomic_DNA"/>
</dbReference>
<dbReference type="InterPro" id="IPR051244">
    <property type="entry name" value="TCAF"/>
</dbReference>
<dbReference type="AlphaFoldDB" id="A0A242KXB4"/>
<evidence type="ECO:0000259" key="4">
    <source>
        <dbReference type="PROSITE" id="PS50853"/>
    </source>
</evidence>
<dbReference type="GO" id="GO:0000272">
    <property type="term" value="P:polysaccharide catabolic process"/>
    <property type="evidence" value="ECO:0007669"/>
    <property type="project" value="UniProtKB-KW"/>
</dbReference>
<dbReference type="SMART" id="SM00060">
    <property type="entry name" value="FN3"/>
    <property type="match status" value="2"/>
</dbReference>
<dbReference type="InterPro" id="IPR036116">
    <property type="entry name" value="FN3_sf"/>
</dbReference>
<dbReference type="PANTHER" id="PTHR15730:SF5">
    <property type="entry name" value="SI:CH211-210B2.2-RELATED"/>
    <property type="match status" value="1"/>
</dbReference>
<dbReference type="InterPro" id="IPR013783">
    <property type="entry name" value="Ig-like_fold"/>
</dbReference>
<dbReference type="InterPro" id="IPR042279">
    <property type="entry name" value="Pep_M60_3"/>
</dbReference>
<evidence type="ECO:0000256" key="3">
    <source>
        <dbReference type="SAM" id="SignalP"/>
    </source>
</evidence>
<comment type="caution">
    <text evidence="6">The sequence shown here is derived from an EMBL/GenBank/DDBJ whole genome shotgun (WGS) entry which is preliminary data.</text>
</comment>
<feature type="chain" id="PRO_5013190304" description="S-layer protein" evidence="3">
    <location>
        <begin position="24"/>
        <end position="739"/>
    </location>
</feature>
<keyword evidence="2" id="KW-0119">Carbohydrate metabolism</keyword>
<dbReference type="InterPro" id="IPR003610">
    <property type="entry name" value="CBM5/12"/>
</dbReference>
<dbReference type="Gene3D" id="3.40.390.80">
    <property type="entry name" value="Peptidase M60, enhancin-like domain 2"/>
    <property type="match status" value="1"/>
</dbReference>
<reference evidence="6 7" key="1">
    <citation type="submission" date="2017-05" db="EMBL/GenBank/DDBJ databases">
        <title>The Genome Sequence of Enterococcus mundtii 6B1_DIV0119.</title>
        <authorList>
            <consortium name="The Broad Institute Genomics Platform"/>
            <consortium name="The Broad Institute Genomic Center for Infectious Diseases"/>
            <person name="Earl A."/>
            <person name="Manson A."/>
            <person name="Schwartman J."/>
            <person name="Gilmore M."/>
            <person name="Abouelleil A."/>
            <person name="Cao P."/>
            <person name="Chapman S."/>
            <person name="Cusick C."/>
            <person name="Shea T."/>
            <person name="Young S."/>
            <person name="Neafsey D."/>
            <person name="Nusbaum C."/>
            <person name="Birren B."/>
        </authorList>
    </citation>
    <scope>NUCLEOTIDE SEQUENCE [LARGE SCALE GENOMIC DNA]</scope>
    <source>
        <strain evidence="6 7">6B1_DIV0119</strain>
    </source>
</reference>
<proteinExistence type="predicted"/>
<dbReference type="Gene3D" id="2.60.40.10">
    <property type="entry name" value="Immunoglobulins"/>
    <property type="match status" value="2"/>
</dbReference>
<dbReference type="SUPFAM" id="SSF49265">
    <property type="entry name" value="Fibronectin type III"/>
    <property type="match status" value="1"/>
</dbReference>
<dbReference type="SUPFAM" id="SSF51055">
    <property type="entry name" value="Carbohydrate binding domain"/>
    <property type="match status" value="2"/>
</dbReference>
<dbReference type="InterPro" id="IPR031161">
    <property type="entry name" value="Peptidase_M60_dom"/>
</dbReference>
<organism evidence="6 7">
    <name type="scientific">Enterococcus mundtii</name>
    <dbReference type="NCBI Taxonomy" id="53346"/>
    <lineage>
        <taxon>Bacteria</taxon>
        <taxon>Bacillati</taxon>
        <taxon>Bacillota</taxon>
        <taxon>Bacilli</taxon>
        <taxon>Lactobacillales</taxon>
        <taxon>Enterococcaceae</taxon>
        <taxon>Enterococcus</taxon>
    </lineage>
</organism>
<evidence type="ECO:0000256" key="2">
    <source>
        <dbReference type="ARBA" id="ARBA00023326"/>
    </source>
</evidence>
<dbReference type="InterPro" id="IPR003961">
    <property type="entry name" value="FN3_dom"/>
</dbReference>
<dbReference type="RefSeq" id="WP_086334410.1">
    <property type="nucleotide sequence ID" value="NZ_NGMS01000001.1"/>
</dbReference>
<dbReference type="GO" id="GO:0005576">
    <property type="term" value="C:extracellular region"/>
    <property type="evidence" value="ECO:0007669"/>
    <property type="project" value="InterPro"/>
</dbReference>
<evidence type="ECO:0008006" key="8">
    <source>
        <dbReference type="Google" id="ProtNLM"/>
    </source>
</evidence>
<dbReference type="CDD" id="cd00063">
    <property type="entry name" value="FN3"/>
    <property type="match status" value="2"/>
</dbReference>
<evidence type="ECO:0000256" key="1">
    <source>
        <dbReference type="ARBA" id="ARBA00022801"/>
    </source>
</evidence>
<protein>
    <recommendedName>
        <fullName evidence="8">S-layer protein</fullName>
    </recommendedName>
</protein>
<dbReference type="Pfam" id="PF02839">
    <property type="entry name" value="CBM_5_12"/>
    <property type="match status" value="2"/>
</dbReference>
<evidence type="ECO:0000259" key="5">
    <source>
        <dbReference type="PROSITE" id="PS51723"/>
    </source>
</evidence>
<dbReference type="GO" id="GO:0004553">
    <property type="term" value="F:hydrolase activity, hydrolyzing O-glycosyl compounds"/>
    <property type="evidence" value="ECO:0007669"/>
    <property type="project" value="InterPro"/>
</dbReference>
<accession>A0A242KXB4</accession>
<dbReference type="PROSITE" id="PS51723">
    <property type="entry name" value="PEPTIDASE_M60"/>
    <property type="match status" value="1"/>
</dbReference>
<dbReference type="PANTHER" id="PTHR15730">
    <property type="entry name" value="EXPERIMENTAL AUTOIMMUNE PROSTATITIS ANTIGEN 2-RELATED"/>
    <property type="match status" value="1"/>
</dbReference>
<dbReference type="PROSITE" id="PS50853">
    <property type="entry name" value="FN3"/>
    <property type="match status" value="2"/>
</dbReference>
<dbReference type="Pfam" id="PF00041">
    <property type="entry name" value="fn3"/>
    <property type="match status" value="2"/>
</dbReference>